<keyword evidence="2" id="KW-1185">Reference proteome</keyword>
<dbReference type="OrthoDB" id="5985213at2"/>
<dbReference type="EMBL" id="OCND01000001">
    <property type="protein sequence ID" value="SOD51875.1"/>
    <property type="molecule type" value="Genomic_DNA"/>
</dbReference>
<dbReference type="Proteomes" id="UP000219374">
    <property type="component" value="Unassembled WGS sequence"/>
</dbReference>
<name>A0A286CZM3_9GAMM</name>
<dbReference type="AlphaFoldDB" id="A0A286CZM3"/>
<accession>A0A286CZM3</accession>
<protein>
    <submittedName>
        <fullName evidence="1">Uncharacterized protein</fullName>
    </submittedName>
</protein>
<proteinExistence type="predicted"/>
<organism evidence="1 2">
    <name type="scientific">Pseudoxanthomonas wuyuanensis</name>
    <dbReference type="NCBI Taxonomy" id="1073196"/>
    <lineage>
        <taxon>Bacteria</taxon>
        <taxon>Pseudomonadati</taxon>
        <taxon>Pseudomonadota</taxon>
        <taxon>Gammaproteobacteria</taxon>
        <taxon>Lysobacterales</taxon>
        <taxon>Lysobacteraceae</taxon>
        <taxon>Pseudoxanthomonas</taxon>
    </lineage>
</organism>
<evidence type="ECO:0000313" key="2">
    <source>
        <dbReference type="Proteomes" id="UP000219374"/>
    </source>
</evidence>
<reference evidence="1 2" key="1">
    <citation type="submission" date="2017-09" db="EMBL/GenBank/DDBJ databases">
        <authorList>
            <person name="Ehlers B."/>
            <person name="Leendertz F.H."/>
        </authorList>
    </citation>
    <scope>NUCLEOTIDE SEQUENCE [LARGE SCALE GENOMIC DNA]</scope>
    <source>
        <strain evidence="1 2">CGMCC 1.10978</strain>
    </source>
</reference>
<gene>
    <name evidence="1" type="ORF">SAMN06296416_101917</name>
</gene>
<sequence length="132" mass="15087">MGSVSRATTATASAPECECIDIRAELSYWRQHMESQDWHDRSANFDDCRATIKFAYDAYLKWHREPLHLLGPTLRQAYEQKISYRDRLDWFAAEQIIHDVWDRIRTAGACCDGEARSGAPARPMPALAATIN</sequence>
<dbReference type="RefSeq" id="WP_097120641.1">
    <property type="nucleotide sequence ID" value="NZ_OCND01000001.1"/>
</dbReference>
<evidence type="ECO:0000313" key="1">
    <source>
        <dbReference type="EMBL" id="SOD51875.1"/>
    </source>
</evidence>